<feature type="compositionally biased region" description="Basic and acidic residues" evidence="1">
    <location>
        <begin position="1"/>
        <end position="12"/>
    </location>
</feature>
<proteinExistence type="predicted"/>
<accession>A0ABN6QVA3</accession>
<gene>
    <name evidence="2" type="ORF">HEK616_26670</name>
</gene>
<evidence type="ECO:0000256" key="1">
    <source>
        <dbReference type="SAM" id="MobiDB-lite"/>
    </source>
</evidence>
<feature type="compositionally biased region" description="Basic and acidic residues" evidence="1">
    <location>
        <begin position="47"/>
        <end position="73"/>
    </location>
</feature>
<keyword evidence="3" id="KW-1185">Reference proteome</keyword>
<dbReference type="Proteomes" id="UP001059597">
    <property type="component" value="Chromosome"/>
</dbReference>
<protein>
    <submittedName>
        <fullName evidence="2">Uncharacterized protein</fullName>
    </submittedName>
</protein>
<feature type="compositionally biased region" description="Pro residues" evidence="1">
    <location>
        <begin position="15"/>
        <end position="31"/>
    </location>
</feature>
<reference evidence="2" key="1">
    <citation type="submission" date="2022-06" db="EMBL/GenBank/DDBJ databases">
        <title>Complete genome sequence of Streptomyces nigrescens HEK616.</title>
        <authorList>
            <person name="Asamizu S."/>
            <person name="Onaka H."/>
        </authorList>
    </citation>
    <scope>NUCLEOTIDE SEQUENCE</scope>
    <source>
        <strain evidence="2">HEK616</strain>
    </source>
</reference>
<feature type="region of interest" description="Disordered" evidence="1">
    <location>
        <begin position="1"/>
        <end position="73"/>
    </location>
</feature>
<sequence length="73" mass="7835">MDHAGSPEEPQDKPSNPPPAAGPLKPPPEPGEAPSSTGRSRPMKLTEMARRKARQAMEKLKPHEGKGHGEPHT</sequence>
<evidence type="ECO:0000313" key="3">
    <source>
        <dbReference type="Proteomes" id="UP001059597"/>
    </source>
</evidence>
<name>A0ABN6QVA3_STRNI</name>
<dbReference type="RefSeq" id="WP_261953109.1">
    <property type="nucleotide sequence ID" value="NZ_AP026073.1"/>
</dbReference>
<dbReference type="EMBL" id="AP026073">
    <property type="protein sequence ID" value="BDM69180.1"/>
    <property type="molecule type" value="Genomic_DNA"/>
</dbReference>
<organism evidence="2 3">
    <name type="scientific">Streptomyces nigrescens</name>
    <dbReference type="NCBI Taxonomy" id="1920"/>
    <lineage>
        <taxon>Bacteria</taxon>
        <taxon>Bacillati</taxon>
        <taxon>Actinomycetota</taxon>
        <taxon>Actinomycetes</taxon>
        <taxon>Kitasatosporales</taxon>
        <taxon>Streptomycetaceae</taxon>
        <taxon>Streptomyces</taxon>
    </lineage>
</organism>
<evidence type="ECO:0000313" key="2">
    <source>
        <dbReference type="EMBL" id="BDM69180.1"/>
    </source>
</evidence>